<dbReference type="InterPro" id="IPR027385">
    <property type="entry name" value="Beta-barrel_OMP"/>
</dbReference>
<dbReference type="SUPFAM" id="SSF56925">
    <property type="entry name" value="OMPA-like"/>
    <property type="match status" value="1"/>
</dbReference>
<dbReference type="RefSeq" id="WP_034458800.1">
    <property type="nucleotide sequence ID" value="NZ_CADEAH010000003.1"/>
</dbReference>
<dbReference type="InterPro" id="IPR011250">
    <property type="entry name" value="OMP/PagP_B-barrel"/>
</dbReference>
<dbReference type="GO" id="GO:0009279">
    <property type="term" value="C:cell outer membrane"/>
    <property type="evidence" value="ECO:0007669"/>
    <property type="project" value="UniProtKB-SubCell"/>
</dbReference>
<keyword evidence="2 7" id="KW-0732">Signal</keyword>
<feature type="region of interest" description="Disordered" evidence="6">
    <location>
        <begin position="120"/>
        <end position="152"/>
    </location>
</feature>
<comment type="similarity">
    <text evidence="5">Belongs to the Omp25/RopB family.</text>
</comment>
<dbReference type="Proteomes" id="UP000027015">
    <property type="component" value="Unassembled WGS sequence"/>
</dbReference>
<organism evidence="9 10">
    <name type="scientific">Bartonella koehlerae C-29</name>
    <dbReference type="NCBI Taxonomy" id="1134510"/>
    <lineage>
        <taxon>Bacteria</taxon>
        <taxon>Pseudomonadati</taxon>
        <taxon>Pseudomonadota</taxon>
        <taxon>Alphaproteobacteria</taxon>
        <taxon>Hyphomicrobiales</taxon>
        <taxon>Bartonellaceae</taxon>
        <taxon>Bartonella</taxon>
    </lineage>
</organism>
<evidence type="ECO:0000256" key="2">
    <source>
        <dbReference type="ARBA" id="ARBA00022729"/>
    </source>
</evidence>
<proteinExistence type="inferred from homology"/>
<feature type="compositionally biased region" description="Polar residues" evidence="6">
    <location>
        <begin position="140"/>
        <end position="152"/>
    </location>
</feature>
<dbReference type="Pfam" id="PF13505">
    <property type="entry name" value="OMP_b-brl"/>
    <property type="match status" value="1"/>
</dbReference>
<gene>
    <name evidence="9" type="ORF">O9A_00696</name>
</gene>
<evidence type="ECO:0000256" key="6">
    <source>
        <dbReference type="SAM" id="MobiDB-lite"/>
    </source>
</evidence>
<dbReference type="eggNOG" id="COG3637">
    <property type="taxonomic scope" value="Bacteria"/>
</dbReference>
<reference evidence="9 10" key="1">
    <citation type="submission" date="2012-04" db="EMBL/GenBank/DDBJ databases">
        <title>The Genome Sequence of Bartonella koehlerae C-29.</title>
        <authorList>
            <consortium name="The Broad Institute Genome Sequencing Platform"/>
            <consortium name="The Broad Institute Genome Sequencing Center for Infectious Disease"/>
            <person name="Feldgarden M."/>
            <person name="Kirby J."/>
            <person name="Kosoy M."/>
            <person name="Birtles R."/>
            <person name="Probert W.S."/>
            <person name="Chiaraviglio L."/>
            <person name="Walker B."/>
            <person name="Young S.K."/>
            <person name="Zeng Q."/>
            <person name="Gargeya S."/>
            <person name="Fitzgerald M."/>
            <person name="Haas B."/>
            <person name="Abouelleil A."/>
            <person name="Alvarado L."/>
            <person name="Arachchi H.M."/>
            <person name="Berlin A.M."/>
            <person name="Chapman S.B."/>
            <person name="Goldberg J."/>
            <person name="Griggs A."/>
            <person name="Gujja S."/>
            <person name="Hansen M."/>
            <person name="Howarth C."/>
            <person name="Imamovic A."/>
            <person name="Larimer J."/>
            <person name="McCowen C."/>
            <person name="Montmayeur A."/>
            <person name="Murphy C."/>
            <person name="Neiman D."/>
            <person name="Pearson M."/>
            <person name="Priest M."/>
            <person name="Roberts A."/>
            <person name="Saif S."/>
            <person name="Shea T."/>
            <person name="Sisk P."/>
            <person name="Sykes S."/>
            <person name="Wortman J."/>
            <person name="Nusbaum C."/>
            <person name="Birren B."/>
        </authorList>
    </citation>
    <scope>NUCLEOTIDE SEQUENCE [LARGE SCALE GENOMIC DNA]</scope>
    <source>
        <strain evidence="9 10">C-29</strain>
    </source>
</reference>
<feature type="compositionally biased region" description="Basic and acidic residues" evidence="6">
    <location>
        <begin position="130"/>
        <end position="139"/>
    </location>
</feature>
<dbReference type="OrthoDB" id="9815357at2"/>
<keyword evidence="4" id="KW-0998">Cell outer membrane</keyword>
<evidence type="ECO:0000256" key="5">
    <source>
        <dbReference type="ARBA" id="ARBA00038306"/>
    </source>
</evidence>
<dbReference type="InterPro" id="IPR051692">
    <property type="entry name" value="OMP-like"/>
</dbReference>
<evidence type="ECO:0000313" key="10">
    <source>
        <dbReference type="Proteomes" id="UP000027015"/>
    </source>
</evidence>
<dbReference type="HOGENOM" id="CLU_037100_4_2_5"/>
<evidence type="ECO:0000313" key="9">
    <source>
        <dbReference type="EMBL" id="KEC55416.1"/>
    </source>
</evidence>
<evidence type="ECO:0000256" key="7">
    <source>
        <dbReference type="SAM" id="SignalP"/>
    </source>
</evidence>
<evidence type="ECO:0000259" key="8">
    <source>
        <dbReference type="Pfam" id="PF13505"/>
    </source>
</evidence>
<dbReference type="PANTHER" id="PTHR34001:SF3">
    <property type="entry name" value="BLL7405 PROTEIN"/>
    <property type="match status" value="1"/>
</dbReference>
<protein>
    <recommendedName>
        <fullName evidence="8">Outer membrane protein beta-barrel domain-containing protein</fullName>
    </recommendedName>
</protein>
<dbReference type="PATRIC" id="fig|1134510.3.peg.807"/>
<evidence type="ECO:0000256" key="4">
    <source>
        <dbReference type="ARBA" id="ARBA00023237"/>
    </source>
</evidence>
<comment type="caution">
    <text evidence="9">The sequence shown here is derived from an EMBL/GenBank/DDBJ whole genome shotgun (WGS) entry which is preliminary data.</text>
</comment>
<dbReference type="AlphaFoldDB" id="A0A067W953"/>
<dbReference type="STRING" id="1134510.O9A_00696"/>
<dbReference type="EMBL" id="AHPL01000007">
    <property type="protein sequence ID" value="KEC55416.1"/>
    <property type="molecule type" value="Genomic_DNA"/>
</dbReference>
<evidence type="ECO:0000256" key="3">
    <source>
        <dbReference type="ARBA" id="ARBA00023136"/>
    </source>
</evidence>
<feature type="signal peptide" evidence="7">
    <location>
        <begin position="1"/>
        <end position="22"/>
    </location>
</feature>
<dbReference type="PANTHER" id="PTHR34001">
    <property type="entry name" value="BLL7405 PROTEIN"/>
    <property type="match status" value="1"/>
</dbReference>
<feature type="chain" id="PRO_5001647735" description="Outer membrane protein beta-barrel domain-containing protein" evidence="7">
    <location>
        <begin position="23"/>
        <end position="274"/>
    </location>
</feature>
<keyword evidence="10" id="KW-1185">Reference proteome</keyword>
<comment type="subcellular location">
    <subcellularLocation>
        <location evidence="1">Cell outer membrane</location>
    </subcellularLocation>
</comment>
<dbReference type="Gene3D" id="2.40.160.20">
    <property type="match status" value="1"/>
</dbReference>
<name>A0A067W953_9HYPH</name>
<sequence length="274" mass="30238">MTTKYLITTSIFSLISISVAQAADVIVPEQPVPVVAVPAFSWAGFYLGGQIGSFSSKTALSYLGDEKTGKWTPVKKEFVPKLSGFIGGIYAGSNFDINNGFIIGIDTDVMWSGKKNTKTITSPKVTPEVTPEKKVEKVSEGTSQETSAGVTNQTVSHTLKQKWFGATRVKVGFTVDRIMPYVAGGIAYTQLQNIFEKEADITKQDIDISDFLHNEKKTMIGYTLGGGVDFAMTDNVIVRAEYRYSDYGKKKFADEKIEMRYKTNDFRVGVAYKF</sequence>
<accession>A0A067W953</accession>
<feature type="domain" description="Outer membrane protein beta-barrel" evidence="8">
    <location>
        <begin position="35"/>
        <end position="274"/>
    </location>
</feature>
<evidence type="ECO:0000256" key="1">
    <source>
        <dbReference type="ARBA" id="ARBA00004442"/>
    </source>
</evidence>
<keyword evidence="3" id="KW-0472">Membrane</keyword>